<dbReference type="CDD" id="cd00090">
    <property type="entry name" value="HTH_ARSR"/>
    <property type="match status" value="1"/>
</dbReference>
<dbReference type="InterPro" id="IPR036388">
    <property type="entry name" value="WH-like_DNA-bd_sf"/>
</dbReference>
<evidence type="ECO:0000313" key="1">
    <source>
        <dbReference type="EMBL" id="MBB6482145.1"/>
    </source>
</evidence>
<proteinExistence type="predicted"/>
<reference evidence="1 2" key="1">
    <citation type="submission" date="2020-08" db="EMBL/GenBank/DDBJ databases">
        <title>Genomic Encyclopedia of Type Strains, Phase IV (KMG-IV): sequencing the most valuable type-strain genomes for metagenomic binning, comparative biology and taxonomic classification.</title>
        <authorList>
            <person name="Goeker M."/>
        </authorList>
    </citation>
    <scope>NUCLEOTIDE SEQUENCE [LARGE SCALE GENOMIC DNA]</scope>
    <source>
        <strain evidence="1 2">DSM 2461</strain>
    </source>
</reference>
<dbReference type="SUPFAM" id="SSF46785">
    <property type="entry name" value="Winged helix' DNA-binding domain"/>
    <property type="match status" value="1"/>
</dbReference>
<organism evidence="1 2">
    <name type="scientific">Spirochaeta isovalerica</name>
    <dbReference type="NCBI Taxonomy" id="150"/>
    <lineage>
        <taxon>Bacteria</taxon>
        <taxon>Pseudomonadati</taxon>
        <taxon>Spirochaetota</taxon>
        <taxon>Spirochaetia</taxon>
        <taxon>Spirochaetales</taxon>
        <taxon>Spirochaetaceae</taxon>
        <taxon>Spirochaeta</taxon>
    </lineage>
</organism>
<dbReference type="InterPro" id="IPR011991">
    <property type="entry name" value="ArsR-like_HTH"/>
</dbReference>
<evidence type="ECO:0000313" key="2">
    <source>
        <dbReference type="Proteomes" id="UP000587760"/>
    </source>
</evidence>
<dbReference type="RefSeq" id="WP_184748381.1">
    <property type="nucleotide sequence ID" value="NZ_JACHGJ010000010.1"/>
</dbReference>
<comment type="caution">
    <text evidence="1">The sequence shown here is derived from an EMBL/GenBank/DDBJ whole genome shotgun (WGS) entry which is preliminary data.</text>
</comment>
<accession>A0A841RDM4</accession>
<sequence>MAEKKENSCGNWTFLTNHAHVLLCLAADSAMRIRDIALEVGITERAVQRIISELTECGYISIEKRGRNNIYKINRDLQLKHKIESHRKIDDLINLIYS</sequence>
<name>A0A841RDM4_9SPIO</name>
<dbReference type="AlphaFoldDB" id="A0A841RDM4"/>
<keyword evidence="2" id="KW-1185">Reference proteome</keyword>
<protein>
    <submittedName>
        <fullName evidence="1">Putative transcriptional regulator</fullName>
    </submittedName>
</protein>
<dbReference type="GO" id="GO:0006355">
    <property type="term" value="P:regulation of DNA-templated transcription"/>
    <property type="evidence" value="ECO:0007669"/>
    <property type="project" value="UniProtKB-ARBA"/>
</dbReference>
<dbReference type="Gene3D" id="1.10.10.10">
    <property type="entry name" value="Winged helix-like DNA-binding domain superfamily/Winged helix DNA-binding domain"/>
    <property type="match status" value="1"/>
</dbReference>
<dbReference type="Proteomes" id="UP000587760">
    <property type="component" value="Unassembled WGS sequence"/>
</dbReference>
<gene>
    <name evidence="1" type="ORF">HNR50_003834</name>
</gene>
<dbReference type="EMBL" id="JACHGJ010000010">
    <property type="protein sequence ID" value="MBB6482145.1"/>
    <property type="molecule type" value="Genomic_DNA"/>
</dbReference>
<dbReference type="Pfam" id="PF13412">
    <property type="entry name" value="HTH_24"/>
    <property type="match status" value="1"/>
</dbReference>
<dbReference type="InterPro" id="IPR036390">
    <property type="entry name" value="WH_DNA-bd_sf"/>
</dbReference>